<dbReference type="InterPro" id="IPR006433">
    <property type="entry name" value="Prohead_protease"/>
</dbReference>
<dbReference type="Pfam" id="PF04586">
    <property type="entry name" value="Peptidase_S78"/>
    <property type="match status" value="1"/>
</dbReference>
<evidence type="ECO:0000256" key="3">
    <source>
        <dbReference type="ARBA" id="ARBA00022801"/>
    </source>
</evidence>
<protein>
    <submittedName>
        <fullName evidence="5">HK97 family phage prohead protease</fullName>
    </submittedName>
</protein>
<dbReference type="NCBIfam" id="TIGR01543">
    <property type="entry name" value="proheadase_HK97"/>
    <property type="match status" value="1"/>
</dbReference>
<evidence type="ECO:0000256" key="1">
    <source>
        <dbReference type="ARBA" id="ARBA00022612"/>
    </source>
</evidence>
<dbReference type="RefSeq" id="WP_137637188.1">
    <property type="nucleotide sequence ID" value="NZ_BJDN01000006.1"/>
</dbReference>
<evidence type="ECO:0000259" key="4">
    <source>
        <dbReference type="Pfam" id="PF04586"/>
    </source>
</evidence>
<name>A0ABW3EAG6_9LACO</name>
<proteinExistence type="predicted"/>
<evidence type="ECO:0000313" key="6">
    <source>
        <dbReference type="Proteomes" id="UP001597104"/>
    </source>
</evidence>
<evidence type="ECO:0000313" key="5">
    <source>
        <dbReference type="EMBL" id="MFD0897323.1"/>
    </source>
</evidence>
<evidence type="ECO:0000256" key="2">
    <source>
        <dbReference type="ARBA" id="ARBA00022670"/>
    </source>
</evidence>
<organism evidence="5 6">
    <name type="scientific">Loigolactobacillus binensis</name>
    <dbReference type="NCBI Taxonomy" id="2559922"/>
    <lineage>
        <taxon>Bacteria</taxon>
        <taxon>Bacillati</taxon>
        <taxon>Bacillota</taxon>
        <taxon>Bacilli</taxon>
        <taxon>Lactobacillales</taxon>
        <taxon>Lactobacillaceae</taxon>
        <taxon>Loigolactobacillus</taxon>
    </lineage>
</organism>
<dbReference type="GO" id="GO:0008233">
    <property type="term" value="F:peptidase activity"/>
    <property type="evidence" value="ECO:0007669"/>
    <property type="project" value="UniProtKB-KW"/>
</dbReference>
<dbReference type="InterPro" id="IPR054613">
    <property type="entry name" value="Peptidase_S78_dom"/>
</dbReference>
<comment type="caution">
    <text evidence="5">The sequence shown here is derived from an EMBL/GenBank/DDBJ whole genome shotgun (WGS) entry which is preliminary data.</text>
</comment>
<dbReference type="Proteomes" id="UP001597104">
    <property type="component" value="Unassembled WGS sequence"/>
</dbReference>
<keyword evidence="1" id="KW-1188">Viral release from host cell</keyword>
<gene>
    <name evidence="5" type="ORF">ACFQZ7_06170</name>
</gene>
<sequence length="209" mass="23844">MTTGLETRQITTTLNLRQIEDSEESVIEGYALKFNKPSDILGGFVRFREILDSHALDETDMANVVATFNHDQNQVLGRTGINLDLEVDNIGLKFRVKPTDTQFARDLLTNIKAGVINQCSFAFTIPNEKGAEEWEDSEEEGVDYQRTIRKIDHLYDVSVVTTPAYPDTEVMVGSRSKELVEALRKEPAWRLEQRELLRQIEKEELLKGI</sequence>
<dbReference type="GO" id="GO:0006508">
    <property type="term" value="P:proteolysis"/>
    <property type="evidence" value="ECO:0007669"/>
    <property type="project" value="UniProtKB-KW"/>
</dbReference>
<keyword evidence="3" id="KW-0378">Hydrolase</keyword>
<dbReference type="EMBL" id="JBHTIO010000032">
    <property type="protein sequence ID" value="MFD0897323.1"/>
    <property type="molecule type" value="Genomic_DNA"/>
</dbReference>
<keyword evidence="6" id="KW-1185">Reference proteome</keyword>
<keyword evidence="2 5" id="KW-0645">Protease</keyword>
<accession>A0ABW3EAG6</accession>
<feature type="domain" description="Prohead serine protease" evidence="4">
    <location>
        <begin position="14"/>
        <end position="178"/>
    </location>
</feature>
<reference evidence="6" key="1">
    <citation type="journal article" date="2019" name="Int. J. Syst. Evol. Microbiol.">
        <title>The Global Catalogue of Microorganisms (GCM) 10K type strain sequencing project: providing services to taxonomists for standard genome sequencing and annotation.</title>
        <authorList>
            <consortium name="The Broad Institute Genomics Platform"/>
            <consortium name="The Broad Institute Genome Sequencing Center for Infectious Disease"/>
            <person name="Wu L."/>
            <person name="Ma J."/>
        </authorList>
    </citation>
    <scope>NUCLEOTIDE SEQUENCE [LARGE SCALE GENOMIC DNA]</scope>
    <source>
        <strain evidence="6">CCM 8925</strain>
    </source>
</reference>